<evidence type="ECO:0000313" key="2">
    <source>
        <dbReference type="Proteomes" id="UP000185323"/>
    </source>
</evidence>
<sequence length="45" mass="4990">MGRPVDRSEGVLLVTDYGALEWALKKKKEMSKRCPSCSCQTKATS</sequence>
<gene>
    <name evidence="1" type="ORF">Syn7803C7_110</name>
</gene>
<proteinExistence type="predicted"/>
<accession>A0A0E3F282</accession>
<dbReference type="KEGG" id="vg:24171966"/>
<name>A0A0E3F282_9CAUD</name>
<keyword evidence="2" id="KW-1185">Reference proteome</keyword>
<evidence type="ECO:0000313" key="1">
    <source>
        <dbReference type="EMBL" id="AIX20001.1"/>
    </source>
</evidence>
<dbReference type="Proteomes" id="UP000185323">
    <property type="component" value="Segment"/>
</dbReference>
<reference evidence="1 2" key="1">
    <citation type="submission" date="2013-12" db="EMBL/GenBank/DDBJ databases">
        <title>Ecological redundancy of diverse viral populations within a natural community.</title>
        <authorList>
            <person name="Gregory A.C."/>
            <person name="LaButti K."/>
            <person name="Copeland A."/>
            <person name="Woyke T."/>
            <person name="Sullivan M.B."/>
        </authorList>
    </citation>
    <scope>NUCLEOTIDE SEQUENCE [LARGE SCALE GENOMIC DNA]</scope>
    <source>
        <strain evidence="1">Syn7803C7</strain>
    </source>
</reference>
<organism evidence="1 2">
    <name type="scientific">Synechococcus phage ACG-2014f_Syn7803C7</name>
    <dbReference type="NCBI Taxonomy" id="2790345"/>
    <lineage>
        <taxon>Viruses</taxon>
        <taxon>Duplodnaviria</taxon>
        <taxon>Heunggongvirae</taxon>
        <taxon>Uroviricota</taxon>
        <taxon>Caudoviricetes</taxon>
        <taxon>Pantevenvirales</taxon>
        <taxon>Kyanoviridae</taxon>
        <taxon>Atlauavirus</taxon>
        <taxon>Atlauavirus acg2014f</taxon>
    </lineage>
</organism>
<protein>
    <submittedName>
        <fullName evidence="1">Uncharacterized protein</fullName>
    </submittedName>
</protein>
<dbReference type="EMBL" id="KJ019052">
    <property type="protein sequence ID" value="AIX20001.1"/>
    <property type="molecule type" value="Genomic_DNA"/>
</dbReference>